<organism evidence="1 2">
    <name type="scientific">Holothuria leucospilota</name>
    <name type="common">Black long sea cucumber</name>
    <name type="synonym">Mertensiothuria leucospilota</name>
    <dbReference type="NCBI Taxonomy" id="206669"/>
    <lineage>
        <taxon>Eukaryota</taxon>
        <taxon>Metazoa</taxon>
        <taxon>Echinodermata</taxon>
        <taxon>Eleutherozoa</taxon>
        <taxon>Echinozoa</taxon>
        <taxon>Holothuroidea</taxon>
        <taxon>Aspidochirotacea</taxon>
        <taxon>Aspidochirotida</taxon>
        <taxon>Holothuriidae</taxon>
        <taxon>Holothuria</taxon>
    </lineage>
</organism>
<proteinExistence type="predicted"/>
<protein>
    <submittedName>
        <fullName evidence="1">Uncharacterized protein</fullName>
    </submittedName>
</protein>
<name>A0A9Q1HBT2_HOLLE</name>
<dbReference type="AlphaFoldDB" id="A0A9Q1HBT2"/>
<sequence>MPSNIFYTVCGTRQKFITDLRRFRNEGLVGRFTVNRDALERVIQNRKEQDAVLDMISYTLHIEETDDGTVTIRIGDDVIDFRVQRDVKCDFNEKEKIGKVFDKVVGKVIPTTS</sequence>
<keyword evidence="2" id="KW-1185">Reference proteome</keyword>
<reference evidence="1" key="1">
    <citation type="submission" date="2021-10" db="EMBL/GenBank/DDBJ databases">
        <title>Tropical sea cucumber genome reveals ecological adaptation and Cuvierian tubules defense mechanism.</title>
        <authorList>
            <person name="Chen T."/>
        </authorList>
    </citation>
    <scope>NUCLEOTIDE SEQUENCE</scope>
    <source>
        <strain evidence="1">Nanhai2018</strain>
        <tissue evidence="1">Muscle</tissue>
    </source>
</reference>
<accession>A0A9Q1HBT2</accession>
<evidence type="ECO:0000313" key="2">
    <source>
        <dbReference type="Proteomes" id="UP001152320"/>
    </source>
</evidence>
<evidence type="ECO:0000313" key="1">
    <source>
        <dbReference type="EMBL" id="KAJ8039688.1"/>
    </source>
</evidence>
<dbReference type="EMBL" id="JAIZAY010000006">
    <property type="protein sequence ID" value="KAJ8039688.1"/>
    <property type="molecule type" value="Genomic_DNA"/>
</dbReference>
<dbReference type="Proteomes" id="UP001152320">
    <property type="component" value="Chromosome 6"/>
</dbReference>
<comment type="caution">
    <text evidence="1">The sequence shown here is derived from an EMBL/GenBank/DDBJ whole genome shotgun (WGS) entry which is preliminary data.</text>
</comment>
<gene>
    <name evidence="1" type="ORF">HOLleu_13769</name>
</gene>